<accession>A0A851NT75</accession>
<feature type="non-terminal residue" evidence="5">
    <location>
        <position position="330"/>
    </location>
</feature>
<dbReference type="EMBL" id="WBMW01003825">
    <property type="protein sequence ID" value="NXC45899.1"/>
    <property type="molecule type" value="Genomic_DNA"/>
</dbReference>
<comment type="caution">
    <text evidence="5">The sequence shown here is derived from an EMBL/GenBank/DDBJ whole genome shotgun (WGS) entry which is preliminary data.</text>
</comment>
<dbReference type="Proteomes" id="UP000613066">
    <property type="component" value="Unassembled WGS sequence"/>
</dbReference>
<evidence type="ECO:0000313" key="6">
    <source>
        <dbReference type="Proteomes" id="UP000613066"/>
    </source>
</evidence>
<dbReference type="PANTHER" id="PTHR21683">
    <property type="entry name" value="COILED-COIL DOMAIN-CONTAINING PROTEIN 42 LIKE-2-LIKE-RELATED"/>
    <property type="match status" value="1"/>
</dbReference>
<dbReference type="GO" id="GO:0005856">
    <property type="term" value="C:cytoskeleton"/>
    <property type="evidence" value="ECO:0007669"/>
    <property type="project" value="UniProtKB-ARBA"/>
</dbReference>
<feature type="coiled-coil region" evidence="2">
    <location>
        <begin position="103"/>
        <end position="130"/>
    </location>
</feature>
<evidence type="ECO:0000256" key="1">
    <source>
        <dbReference type="ARBA" id="ARBA00023054"/>
    </source>
</evidence>
<feature type="domain" description="DUF4200" evidence="4">
    <location>
        <begin position="37"/>
        <end position="151"/>
    </location>
</feature>
<evidence type="ECO:0000259" key="4">
    <source>
        <dbReference type="Pfam" id="PF13863"/>
    </source>
</evidence>
<sequence length="330" mass="36940">ISLDLEDCLCRAVQDKLRLQTMPAWDSASLLPSMRLLLKRREVAEVEQALQAQREEFGQRMALLAQRRQRLGQREAQLREDALKFNAFLKAMSARRVRALRWAGEERARAACQEAQAMELQQELGGLQQRRERLGQCLRSLRIFGDFLQAVQAAMGQDVPSVLAHFGALAGVRAMLLQQVGARQEALAQGCAWLQQYQEEADTELEREQEEMQQLRARLEAARHDVLQGETRWAQLRSAAAQRTLQLGQIRMAVLGLFQLATAQLNVPTAVGLQDTEAQLDAVLLCMQDLAAICAELCPTGLELRPHPPPATTATCPQRHRAVTVPPSQE</sequence>
<protein>
    <submittedName>
        <fullName evidence="5">CC42M protein</fullName>
    </submittedName>
</protein>
<feature type="coiled-coil region" evidence="2">
    <location>
        <begin position="194"/>
        <end position="232"/>
    </location>
</feature>
<keyword evidence="1 2" id="KW-0175">Coiled coil</keyword>
<dbReference type="Pfam" id="PF13863">
    <property type="entry name" value="DUF4200"/>
    <property type="match status" value="1"/>
</dbReference>
<feature type="non-terminal residue" evidence="5">
    <location>
        <position position="1"/>
    </location>
</feature>
<reference evidence="5" key="1">
    <citation type="submission" date="2019-09" db="EMBL/GenBank/DDBJ databases">
        <title>Bird 10,000 Genomes (B10K) Project - Family phase.</title>
        <authorList>
            <person name="Zhang G."/>
        </authorList>
    </citation>
    <scope>NUCLEOTIDE SEQUENCE</scope>
    <source>
        <strain evidence="5">B10K-DU-001-08</strain>
        <tissue evidence="5">Muscle</tissue>
    </source>
</reference>
<dbReference type="AlphaFoldDB" id="A0A851NT75"/>
<evidence type="ECO:0000256" key="3">
    <source>
        <dbReference type="SAM" id="MobiDB-lite"/>
    </source>
</evidence>
<dbReference type="InterPro" id="IPR025252">
    <property type="entry name" value="DUF4200"/>
</dbReference>
<keyword evidence="6" id="KW-1185">Reference proteome</keyword>
<name>A0A851NT75_9GALL</name>
<dbReference type="InterPro" id="IPR051147">
    <property type="entry name" value="CFAP_domain-containing"/>
</dbReference>
<dbReference type="PANTHER" id="PTHR21683:SF9">
    <property type="entry name" value="CILIA- AND FLAGELLA-ASSOCIATED PROTEIN 73"/>
    <property type="match status" value="1"/>
</dbReference>
<evidence type="ECO:0000313" key="5">
    <source>
        <dbReference type="EMBL" id="NXC45899.1"/>
    </source>
</evidence>
<evidence type="ECO:0000256" key="2">
    <source>
        <dbReference type="SAM" id="Coils"/>
    </source>
</evidence>
<dbReference type="OrthoDB" id="10264298at2759"/>
<feature type="region of interest" description="Disordered" evidence="3">
    <location>
        <begin position="305"/>
        <end position="330"/>
    </location>
</feature>
<organism evidence="5 6">
    <name type="scientific">Penelope pileata</name>
    <dbReference type="NCBI Taxonomy" id="1118817"/>
    <lineage>
        <taxon>Eukaryota</taxon>
        <taxon>Metazoa</taxon>
        <taxon>Chordata</taxon>
        <taxon>Craniata</taxon>
        <taxon>Vertebrata</taxon>
        <taxon>Euteleostomi</taxon>
        <taxon>Archelosauria</taxon>
        <taxon>Archosauria</taxon>
        <taxon>Dinosauria</taxon>
        <taxon>Saurischia</taxon>
        <taxon>Theropoda</taxon>
        <taxon>Coelurosauria</taxon>
        <taxon>Aves</taxon>
        <taxon>Neognathae</taxon>
        <taxon>Galloanserae</taxon>
        <taxon>Galliformes</taxon>
        <taxon>Cracidae</taxon>
        <taxon>Penelope</taxon>
    </lineage>
</organism>
<proteinExistence type="predicted"/>
<gene>
    <name evidence="5" type="primary">Cc42m</name>
    <name evidence="5" type="ORF">PENPIL_R12439</name>
</gene>